<dbReference type="Gene3D" id="1.20.140.10">
    <property type="entry name" value="Butyryl-CoA Dehydrogenase, subunit A, domain 3"/>
    <property type="match status" value="1"/>
</dbReference>
<dbReference type="GO" id="GO:0033539">
    <property type="term" value="P:fatty acid beta-oxidation using acyl-CoA dehydrogenase"/>
    <property type="evidence" value="ECO:0007669"/>
    <property type="project" value="TreeGrafter"/>
</dbReference>
<dbReference type="CDD" id="cd00567">
    <property type="entry name" value="ACAD"/>
    <property type="match status" value="1"/>
</dbReference>
<proteinExistence type="inferred from homology"/>
<comment type="cofactor">
    <cofactor evidence="1 6">
        <name>FAD</name>
        <dbReference type="ChEBI" id="CHEBI:57692"/>
    </cofactor>
</comment>
<evidence type="ECO:0000313" key="9">
    <source>
        <dbReference type="Proteomes" id="UP000694843"/>
    </source>
</evidence>
<gene>
    <name evidence="10" type="primary">LOC108678110</name>
</gene>
<dbReference type="GeneID" id="108678110"/>
<dbReference type="RefSeq" id="XP_018021945.1">
    <property type="nucleotide sequence ID" value="XM_018166456.2"/>
</dbReference>
<evidence type="ECO:0000259" key="8">
    <source>
        <dbReference type="Pfam" id="PF02770"/>
    </source>
</evidence>
<evidence type="ECO:0000313" key="10">
    <source>
        <dbReference type="RefSeq" id="XP_018021945.1"/>
    </source>
</evidence>
<evidence type="ECO:0000256" key="2">
    <source>
        <dbReference type="ARBA" id="ARBA00009347"/>
    </source>
</evidence>
<organism evidence="9 10">
    <name type="scientific">Hyalella azteca</name>
    <name type="common">Amphipod</name>
    <dbReference type="NCBI Taxonomy" id="294128"/>
    <lineage>
        <taxon>Eukaryota</taxon>
        <taxon>Metazoa</taxon>
        <taxon>Ecdysozoa</taxon>
        <taxon>Arthropoda</taxon>
        <taxon>Crustacea</taxon>
        <taxon>Multicrustacea</taxon>
        <taxon>Malacostraca</taxon>
        <taxon>Eumalacostraca</taxon>
        <taxon>Peracarida</taxon>
        <taxon>Amphipoda</taxon>
        <taxon>Senticaudata</taxon>
        <taxon>Talitrida</taxon>
        <taxon>Talitroidea</taxon>
        <taxon>Hyalellidae</taxon>
        <taxon>Hyalella</taxon>
    </lineage>
</organism>
<evidence type="ECO:0000256" key="6">
    <source>
        <dbReference type="RuleBase" id="RU362125"/>
    </source>
</evidence>
<evidence type="ECO:0000256" key="3">
    <source>
        <dbReference type="ARBA" id="ARBA00022630"/>
    </source>
</evidence>
<dbReference type="InterPro" id="IPR037069">
    <property type="entry name" value="AcylCoA_DH/ox_N_sf"/>
</dbReference>
<accession>A0A8B7P7L6</accession>
<protein>
    <submittedName>
        <fullName evidence="10">Probable acyl-CoA dehydrogenase 6</fullName>
    </submittedName>
</protein>
<keyword evidence="9" id="KW-1185">Reference proteome</keyword>
<sequence>MWDPLPLSGSLCPGVRLSALEWDSLPRVGQWDSLSWSGTLCSAQELDSMAYALGLPSLAFGSEKLKQEFLVPSISGEFVACIGVSEPHAGSDVASIKTTAKRVGDDLIINGSKMWITNGTQADWMCCLANTSTDKKPHLNKSLICLPLKTPGVHVARKISKLGMHSSDTAELFFDDVRVPATYIIGEEGQGFTYQMMQVRGPHHRGGGAWLHLSDDADLYEGGADVLALASMAKLKGGRLGREVADACLQYWGGMGYTDEVRGSYLTSFN</sequence>
<evidence type="ECO:0000256" key="5">
    <source>
        <dbReference type="ARBA" id="ARBA00023002"/>
    </source>
</evidence>
<comment type="similarity">
    <text evidence="2 6">Belongs to the acyl-CoA dehydrogenase family.</text>
</comment>
<dbReference type="InterPro" id="IPR009100">
    <property type="entry name" value="AcylCoA_DH/oxidase_NM_dom_sf"/>
</dbReference>
<keyword evidence="5 6" id="KW-0560">Oxidoreductase</keyword>
<evidence type="ECO:0000256" key="4">
    <source>
        <dbReference type="ARBA" id="ARBA00022827"/>
    </source>
</evidence>
<feature type="domain" description="Acyl-CoA dehydrogenase/oxidase C-terminal" evidence="7">
    <location>
        <begin position="223"/>
        <end position="261"/>
    </location>
</feature>
<dbReference type="OrthoDB" id="10262177at2759"/>
<dbReference type="OMA" id="NTWHLSE"/>
<dbReference type="PROSITE" id="PS00072">
    <property type="entry name" value="ACYL_COA_DH_1"/>
    <property type="match status" value="1"/>
</dbReference>
<dbReference type="InterPro" id="IPR009075">
    <property type="entry name" value="AcylCo_DH/oxidase_C"/>
</dbReference>
<dbReference type="Gene3D" id="2.40.110.10">
    <property type="entry name" value="Butyryl-CoA Dehydrogenase, subunit A, domain 2"/>
    <property type="match status" value="1"/>
</dbReference>
<dbReference type="AlphaFoldDB" id="A0A8B7P7L6"/>
<dbReference type="PANTHER" id="PTHR48083">
    <property type="entry name" value="MEDIUM-CHAIN SPECIFIC ACYL-COA DEHYDROGENASE, MITOCHONDRIAL-RELATED"/>
    <property type="match status" value="1"/>
</dbReference>
<keyword evidence="3 6" id="KW-0285">Flavoprotein</keyword>
<dbReference type="GO" id="GO:0003995">
    <property type="term" value="F:acyl-CoA dehydrogenase activity"/>
    <property type="evidence" value="ECO:0007669"/>
    <property type="project" value="InterPro"/>
</dbReference>
<dbReference type="SUPFAM" id="SSF56645">
    <property type="entry name" value="Acyl-CoA dehydrogenase NM domain-like"/>
    <property type="match status" value="1"/>
</dbReference>
<dbReference type="Pfam" id="PF00441">
    <property type="entry name" value="Acyl-CoA_dh_1"/>
    <property type="match status" value="1"/>
</dbReference>
<dbReference type="GO" id="GO:0050660">
    <property type="term" value="F:flavin adenine dinucleotide binding"/>
    <property type="evidence" value="ECO:0007669"/>
    <property type="project" value="InterPro"/>
</dbReference>
<dbReference type="Proteomes" id="UP000694843">
    <property type="component" value="Unplaced"/>
</dbReference>
<dbReference type="SUPFAM" id="SSF47203">
    <property type="entry name" value="Acyl-CoA dehydrogenase C-terminal domain-like"/>
    <property type="match status" value="1"/>
</dbReference>
<feature type="domain" description="Acyl-CoA oxidase/dehydrogenase middle" evidence="8">
    <location>
        <begin position="81"/>
        <end position="177"/>
    </location>
</feature>
<dbReference type="InterPro" id="IPR036250">
    <property type="entry name" value="AcylCo_DH-like_C"/>
</dbReference>
<dbReference type="InterPro" id="IPR006091">
    <property type="entry name" value="Acyl-CoA_Oxase/DH_mid-dom"/>
</dbReference>
<dbReference type="Pfam" id="PF02770">
    <property type="entry name" value="Acyl-CoA_dh_M"/>
    <property type="match status" value="1"/>
</dbReference>
<dbReference type="PANTHER" id="PTHR48083:SF6">
    <property type="entry name" value="ACYL-COA DEHYDROGENASE 6"/>
    <property type="match status" value="1"/>
</dbReference>
<evidence type="ECO:0000259" key="7">
    <source>
        <dbReference type="Pfam" id="PF00441"/>
    </source>
</evidence>
<dbReference type="Gene3D" id="1.10.540.10">
    <property type="entry name" value="Acyl-CoA dehydrogenase/oxidase, N-terminal domain"/>
    <property type="match status" value="1"/>
</dbReference>
<dbReference type="KEGG" id="hazt:108678110"/>
<dbReference type="GO" id="GO:0005737">
    <property type="term" value="C:cytoplasm"/>
    <property type="evidence" value="ECO:0007669"/>
    <property type="project" value="TreeGrafter"/>
</dbReference>
<dbReference type="InterPro" id="IPR006089">
    <property type="entry name" value="Acyl-CoA_DH_CS"/>
</dbReference>
<dbReference type="InterPro" id="IPR050741">
    <property type="entry name" value="Acyl-CoA_dehydrogenase"/>
</dbReference>
<name>A0A8B7P7L6_HYAAZ</name>
<evidence type="ECO:0000256" key="1">
    <source>
        <dbReference type="ARBA" id="ARBA00001974"/>
    </source>
</evidence>
<reference evidence="10" key="1">
    <citation type="submission" date="2025-08" db="UniProtKB">
        <authorList>
            <consortium name="RefSeq"/>
        </authorList>
    </citation>
    <scope>IDENTIFICATION</scope>
    <source>
        <tissue evidence="10">Whole organism</tissue>
    </source>
</reference>
<keyword evidence="4 6" id="KW-0274">FAD</keyword>
<dbReference type="FunFam" id="2.40.110.10:FF:000002">
    <property type="entry name" value="Acyl-CoA dehydrogenase fadE12"/>
    <property type="match status" value="1"/>
</dbReference>
<dbReference type="InterPro" id="IPR046373">
    <property type="entry name" value="Acyl-CoA_Oxase/DH_mid-dom_sf"/>
</dbReference>